<evidence type="ECO:0000313" key="3">
    <source>
        <dbReference type="Proteomes" id="UP000014139"/>
    </source>
</evidence>
<dbReference type="PATRIC" id="fig|1292037.4.peg.605"/>
<dbReference type="InterPro" id="IPR001387">
    <property type="entry name" value="Cro/C1-type_HTH"/>
</dbReference>
<keyword evidence="3" id="KW-1185">Reference proteome</keyword>
<dbReference type="Proteomes" id="UP000014139">
    <property type="component" value="Unassembled WGS sequence"/>
</dbReference>
<dbReference type="RefSeq" id="WP_003057892.1">
    <property type="nucleotide sequence ID" value="NZ_AOUO01000031.1"/>
</dbReference>
<dbReference type="Gene3D" id="1.10.260.40">
    <property type="entry name" value="lambda repressor-like DNA-binding domains"/>
    <property type="match status" value="1"/>
</dbReference>
<accession>R1GFS4</accession>
<protein>
    <recommendedName>
        <fullName evidence="1">HTH cro/C1-type domain-containing protein</fullName>
    </recommendedName>
</protein>
<reference evidence="2 3" key="1">
    <citation type="submission" date="2013-02" db="EMBL/GenBank/DDBJ databases">
        <title>Draft genome sequence of Amycolatopsis vancoresmycina strain DSM 44592T.</title>
        <authorList>
            <person name="Kumar S."/>
            <person name="Kaur N."/>
            <person name="Kaur C."/>
            <person name="Raghava G.P.S."/>
            <person name="Mayilraj S."/>
        </authorList>
    </citation>
    <scope>NUCLEOTIDE SEQUENCE [LARGE SCALE GENOMIC DNA]</scope>
    <source>
        <strain evidence="2 3">DSM 44592</strain>
    </source>
</reference>
<dbReference type="InterPro" id="IPR010982">
    <property type="entry name" value="Lambda_DNA-bd_dom_sf"/>
</dbReference>
<dbReference type="CDD" id="cd00093">
    <property type="entry name" value="HTH_XRE"/>
    <property type="match status" value="1"/>
</dbReference>
<dbReference type="OrthoDB" id="2679623at2"/>
<dbReference type="GO" id="GO:0003677">
    <property type="term" value="F:DNA binding"/>
    <property type="evidence" value="ECO:0007669"/>
    <property type="project" value="InterPro"/>
</dbReference>
<dbReference type="SUPFAM" id="SSF47413">
    <property type="entry name" value="lambda repressor-like DNA-binding domains"/>
    <property type="match status" value="1"/>
</dbReference>
<proteinExistence type="predicted"/>
<dbReference type="eggNOG" id="COG1476">
    <property type="taxonomic scope" value="Bacteria"/>
</dbReference>
<evidence type="ECO:0000313" key="2">
    <source>
        <dbReference type="EMBL" id="EOD70028.1"/>
    </source>
</evidence>
<name>R1GFS4_9PSEU</name>
<gene>
    <name evidence="2" type="ORF">H480_03066</name>
</gene>
<dbReference type="AlphaFoldDB" id="R1GFS4"/>
<evidence type="ECO:0000259" key="1">
    <source>
        <dbReference type="PROSITE" id="PS50943"/>
    </source>
</evidence>
<comment type="caution">
    <text evidence="2">The sequence shown here is derived from an EMBL/GenBank/DDBJ whole genome shotgun (WGS) entry which is preliminary data.</text>
</comment>
<feature type="domain" description="HTH cro/C1-type" evidence="1">
    <location>
        <begin position="46"/>
        <end position="81"/>
    </location>
</feature>
<dbReference type="PROSITE" id="PS50943">
    <property type="entry name" value="HTH_CROC1"/>
    <property type="match status" value="1"/>
</dbReference>
<sequence length="147" mass="16056">MATAPDPPASLAARLDRLFQVVRPAGRGEYSYEEVASAIRAQGVSISHTYIWQLRKGLRDNPTIKHLEGLAKFFGVRPSYFLDEDTAEIDAQLELLATLRDRSVRALALRANGLSAAGLQAVAGMIEHARTVEGLPPADEERYPLGD</sequence>
<organism evidence="2 3">
    <name type="scientific">Amycolatopsis vancoresmycina DSM 44592</name>
    <dbReference type="NCBI Taxonomy" id="1292037"/>
    <lineage>
        <taxon>Bacteria</taxon>
        <taxon>Bacillati</taxon>
        <taxon>Actinomycetota</taxon>
        <taxon>Actinomycetes</taxon>
        <taxon>Pseudonocardiales</taxon>
        <taxon>Pseudonocardiaceae</taxon>
        <taxon>Amycolatopsis</taxon>
    </lineage>
</organism>
<dbReference type="EMBL" id="AOUO01000031">
    <property type="protein sequence ID" value="EOD70028.1"/>
    <property type="molecule type" value="Genomic_DNA"/>
</dbReference>